<dbReference type="Proteomes" id="UP001327459">
    <property type="component" value="Chromosome"/>
</dbReference>
<proteinExistence type="predicted"/>
<organism evidence="1 2">
    <name type="scientific">Guyparkeria halophila</name>
    <dbReference type="NCBI Taxonomy" id="47960"/>
    <lineage>
        <taxon>Bacteria</taxon>
        <taxon>Pseudomonadati</taxon>
        <taxon>Pseudomonadota</taxon>
        <taxon>Gammaproteobacteria</taxon>
        <taxon>Chromatiales</taxon>
        <taxon>Thioalkalibacteraceae</taxon>
        <taxon>Guyparkeria</taxon>
    </lineage>
</organism>
<keyword evidence="2" id="KW-1185">Reference proteome</keyword>
<dbReference type="EMBL" id="CP140153">
    <property type="protein sequence ID" value="WQH16172.1"/>
    <property type="molecule type" value="Genomic_DNA"/>
</dbReference>
<evidence type="ECO:0000313" key="1">
    <source>
        <dbReference type="EMBL" id="WQH16172.1"/>
    </source>
</evidence>
<evidence type="ECO:0000313" key="2">
    <source>
        <dbReference type="Proteomes" id="UP001327459"/>
    </source>
</evidence>
<gene>
    <name evidence="1" type="ORF">SR882_10460</name>
</gene>
<reference evidence="1 2" key="1">
    <citation type="submission" date="2023-11" db="EMBL/GenBank/DDBJ databases">
        <title>MicrobeMod: A computational toolkit for identifying prokaryotic methylation and restriction-modification with nanopore sequencing.</title>
        <authorList>
            <person name="Crits-Christoph A."/>
            <person name="Kang S.C."/>
            <person name="Lee H."/>
            <person name="Ostrov N."/>
        </authorList>
    </citation>
    <scope>NUCLEOTIDE SEQUENCE [LARGE SCALE GENOMIC DNA]</scope>
    <source>
        <strain evidence="1 2">ATCC 49870</strain>
    </source>
</reference>
<dbReference type="RefSeq" id="WP_322521187.1">
    <property type="nucleotide sequence ID" value="NZ_CP140153.1"/>
</dbReference>
<sequence>MGRSPISETRAADLPRDRDALWAEIRDRQTFIFRDLLLDSELDQRSIRVFLQGLTRAGILERDGKRYRLVRDVGHETPRVRTDGSIVPPTKSERIWRSIKILGAFTADEIVTACTDETGGPTRSYVRDYLKNLHHAGYLRIAAPSHPGTLARYALVPAMWTGPRPPMVQRMSQVFDPNLNRVIWRQSPGGDS</sequence>
<protein>
    <submittedName>
        <fullName evidence="1">Uncharacterized protein</fullName>
    </submittedName>
</protein>
<accession>A0ABZ0YY04</accession>
<name>A0ABZ0YY04_9GAMM</name>